<feature type="transmembrane region" description="Helical" evidence="9">
    <location>
        <begin position="172"/>
        <end position="190"/>
    </location>
</feature>
<keyword evidence="4" id="KW-0762">Sugar transport</keyword>
<dbReference type="EMBL" id="LM676380">
    <property type="protein sequence ID" value="CEP25667.1"/>
    <property type="molecule type" value="Genomic_DNA"/>
</dbReference>
<comment type="subcellular location">
    <subcellularLocation>
        <location evidence="1">Cell membrane</location>
        <topology evidence="1">Multi-pass membrane protein</topology>
    </subcellularLocation>
</comment>
<sequence>MNLGAVVMLPIVMTILGIIFRMKIGKSLKAGLMVGIGFSGLQLVITLLMTTVQPAVNYYKGMNSSRFTTVDVGWAAMGAASWAAPFAAPAILCVVGINVILILLKWVKVLNVDIWNFIHFLVPGTLAYALTGNFWIGLAVAVGLSVITLFVAQRIGPTWQEFYGLKGTTCTTFSFITFAYPWSWGINWLIDRIPKVRDIDLDMEKVGKRLGFFGDTAFIGLIVGVFLGVLTRQHWTNVLAMGMGVAAVLVLLPRMVSVMMEGLSIIGDGAHEFMKRRVGKDAELYIGMDVALALGDPTAITVSVILIPVAILYAFLIPNMSYFPVGILTVIVYMVPFCSLASKGNLFRTLVSSAAFLFVVEIFTNLFAPEATAMMHATGVAVDGTVTDSFFGYNLANVIISGIHHLFG</sequence>
<feature type="transmembrane region" description="Helical" evidence="9">
    <location>
        <begin position="210"/>
        <end position="229"/>
    </location>
</feature>
<evidence type="ECO:0000256" key="8">
    <source>
        <dbReference type="ARBA" id="ARBA00023136"/>
    </source>
</evidence>
<organism evidence="11">
    <name type="scientific">Propionibacterium freudenreichii subsp. freudenreichii</name>
    <dbReference type="NCBI Taxonomy" id="66712"/>
    <lineage>
        <taxon>Bacteria</taxon>
        <taxon>Bacillati</taxon>
        <taxon>Actinomycetota</taxon>
        <taxon>Actinomycetes</taxon>
        <taxon>Propionibacteriales</taxon>
        <taxon>Propionibacteriaceae</taxon>
        <taxon>Propionibacterium</taxon>
    </lineage>
</organism>
<keyword evidence="2" id="KW-0813">Transport</keyword>
<feature type="transmembrane region" description="Helical" evidence="9">
    <location>
        <begin position="349"/>
        <end position="368"/>
    </location>
</feature>
<evidence type="ECO:0000256" key="1">
    <source>
        <dbReference type="ARBA" id="ARBA00004651"/>
    </source>
</evidence>
<evidence type="ECO:0000256" key="7">
    <source>
        <dbReference type="ARBA" id="ARBA00022989"/>
    </source>
</evidence>
<dbReference type="PANTHER" id="PTHR37324:SF2">
    <property type="entry name" value="PTS SYSTEM GALACTITOL-SPECIFIC EIIC COMPONENT"/>
    <property type="match status" value="1"/>
</dbReference>
<feature type="domain" description="PTS EIIC type-2" evidence="10">
    <location>
        <begin position="1"/>
        <end position="408"/>
    </location>
</feature>
<evidence type="ECO:0000256" key="9">
    <source>
        <dbReference type="SAM" id="Phobius"/>
    </source>
</evidence>
<dbReference type="GO" id="GO:0009401">
    <property type="term" value="P:phosphoenolpyruvate-dependent sugar phosphotransferase system"/>
    <property type="evidence" value="ECO:0007669"/>
    <property type="project" value="UniProtKB-KW"/>
</dbReference>
<dbReference type="AlphaFoldDB" id="A0A0B7NY64"/>
<evidence type="ECO:0000256" key="3">
    <source>
        <dbReference type="ARBA" id="ARBA00022475"/>
    </source>
</evidence>
<dbReference type="PROSITE" id="PS51104">
    <property type="entry name" value="PTS_EIIC_TYPE_2"/>
    <property type="match status" value="1"/>
</dbReference>
<evidence type="ECO:0000259" key="10">
    <source>
        <dbReference type="PROSITE" id="PS51104"/>
    </source>
</evidence>
<feature type="transmembrane region" description="Helical" evidence="9">
    <location>
        <begin position="31"/>
        <end position="52"/>
    </location>
</feature>
<name>A0A0B7NY64_PROFF</name>
<keyword evidence="7 9" id="KW-1133">Transmembrane helix</keyword>
<keyword evidence="5" id="KW-0598">Phosphotransferase system</keyword>
<gene>
    <name evidence="11" type="ORF">PFCIRM138_09585</name>
</gene>
<evidence type="ECO:0000313" key="11">
    <source>
        <dbReference type="EMBL" id="CEP25667.1"/>
    </source>
</evidence>
<keyword evidence="6 9" id="KW-0812">Transmembrane</keyword>
<evidence type="ECO:0000256" key="6">
    <source>
        <dbReference type="ARBA" id="ARBA00022692"/>
    </source>
</evidence>
<feature type="transmembrane region" description="Helical" evidence="9">
    <location>
        <begin position="284"/>
        <end position="316"/>
    </location>
</feature>
<feature type="transmembrane region" description="Helical" evidence="9">
    <location>
        <begin position="6"/>
        <end position="24"/>
    </location>
</feature>
<keyword evidence="8 9" id="KW-0472">Membrane</keyword>
<dbReference type="PANTHER" id="PTHR37324">
    <property type="entry name" value="PTS SYSTEM GALACTITOL-SPECIFIC EIIC COMPONENT"/>
    <property type="match status" value="1"/>
</dbReference>
<feature type="transmembrane region" description="Helical" evidence="9">
    <location>
        <begin position="322"/>
        <end position="342"/>
    </location>
</feature>
<accession>A0A0B7NY64</accession>
<dbReference type="GO" id="GO:0005886">
    <property type="term" value="C:plasma membrane"/>
    <property type="evidence" value="ECO:0007669"/>
    <property type="project" value="UniProtKB-SubCell"/>
</dbReference>
<dbReference type="InterPro" id="IPR004703">
    <property type="entry name" value="PTS_sugar-sp_permease"/>
</dbReference>
<protein>
    <submittedName>
        <fullName evidence="11">PTS system Galactitol-specific IIC component</fullName>
    </submittedName>
</protein>
<feature type="transmembrane region" description="Helical" evidence="9">
    <location>
        <begin position="125"/>
        <end position="152"/>
    </location>
</feature>
<reference evidence="11" key="1">
    <citation type="submission" date="2014-08" db="EMBL/GenBank/DDBJ databases">
        <authorList>
            <person name="Falentin Helene"/>
        </authorList>
    </citation>
    <scope>NUCLEOTIDE SEQUENCE</scope>
</reference>
<dbReference type="InterPro" id="IPR013853">
    <property type="entry name" value="EIIC-GAT"/>
</dbReference>
<evidence type="ECO:0000256" key="5">
    <source>
        <dbReference type="ARBA" id="ARBA00022683"/>
    </source>
</evidence>
<evidence type="ECO:0000256" key="2">
    <source>
        <dbReference type="ARBA" id="ARBA00022448"/>
    </source>
</evidence>
<dbReference type="Pfam" id="PF03611">
    <property type="entry name" value="EIIC-GAT"/>
    <property type="match status" value="1"/>
</dbReference>
<dbReference type="PIRSF" id="PIRSF006304">
    <property type="entry name" value="GatC"/>
    <property type="match status" value="1"/>
</dbReference>
<feature type="transmembrane region" description="Helical" evidence="9">
    <location>
        <begin position="72"/>
        <end position="104"/>
    </location>
</feature>
<proteinExistence type="predicted"/>
<dbReference type="InterPro" id="IPR013014">
    <property type="entry name" value="PTS_EIIC_2"/>
</dbReference>
<evidence type="ECO:0000256" key="4">
    <source>
        <dbReference type="ARBA" id="ARBA00022597"/>
    </source>
</evidence>
<keyword evidence="3" id="KW-1003">Cell membrane</keyword>
<dbReference type="GO" id="GO:0015577">
    <property type="term" value="F:galactitol transmembrane transporter activity"/>
    <property type="evidence" value="ECO:0007669"/>
    <property type="project" value="InterPro"/>
</dbReference>